<evidence type="ECO:0000256" key="3">
    <source>
        <dbReference type="ARBA" id="ARBA00022454"/>
    </source>
</evidence>
<keyword evidence="3" id="KW-0158">Chromosome</keyword>
<feature type="compositionally biased region" description="Basic residues" evidence="5">
    <location>
        <begin position="116"/>
        <end position="127"/>
    </location>
</feature>
<feature type="domain" description="Core Histone H2A/H2B/H3" evidence="6">
    <location>
        <begin position="277"/>
        <end position="361"/>
    </location>
</feature>
<sequence>MVPPALLVSEDEEDSTADDEKDDHVSETPQIATFRPSREISPSATIKTSSEAPTRGEGRTISPSSRSSSNEDEALSQTITPTRPQRKNRATTPAGYRRRKIMTGVEMPDDPDERVHSRKVARRRARYHNMDSERKELLGPIKDIEQNEDDLDYSTDDEVDEYFENLEREDEAEDGDVNVDGGEEVQLDRSGLAKQGAASLANKRVTSFVRQRPPLKTRRMTSPKIIKKATAKENAASMRSSGTRERVNARSWVGKGNKPRYTPARKADQQKRRRKAGTVALHEIQRFQKSNGILLERLPFQKFVREIAGGVKTGLRFQGSAIDCLRAAAEAHLVNLVQQTNLLAIHTKCVTNQQKDMQLALMLSTYPNLATG</sequence>
<dbReference type="Gene3D" id="1.10.20.10">
    <property type="entry name" value="Histone, subunit A"/>
    <property type="match status" value="1"/>
</dbReference>
<keyword evidence="4" id="KW-0238">DNA-binding</keyword>
<evidence type="ECO:0000259" key="6">
    <source>
        <dbReference type="Pfam" id="PF00125"/>
    </source>
</evidence>
<protein>
    <recommendedName>
        <fullName evidence="6">Core Histone H2A/H2B/H3 domain-containing protein</fullName>
    </recommendedName>
</protein>
<dbReference type="GO" id="GO:0000786">
    <property type="term" value="C:nucleosome"/>
    <property type="evidence" value="ECO:0007669"/>
    <property type="project" value="UniProtKB-KW"/>
</dbReference>
<evidence type="ECO:0000313" key="8">
    <source>
        <dbReference type="Proteomes" id="UP000308133"/>
    </source>
</evidence>
<evidence type="ECO:0000256" key="2">
    <source>
        <dbReference type="ARBA" id="ARBA00010343"/>
    </source>
</evidence>
<feature type="compositionally biased region" description="Acidic residues" evidence="5">
    <location>
        <begin position="9"/>
        <end position="21"/>
    </location>
</feature>
<comment type="subcellular location">
    <subcellularLocation>
        <location evidence="1">Chromosome</location>
    </subcellularLocation>
</comment>
<dbReference type="InterPro" id="IPR007125">
    <property type="entry name" value="H2A/H2B/H3"/>
</dbReference>
<feature type="region of interest" description="Disordered" evidence="5">
    <location>
        <begin position="1"/>
        <end position="155"/>
    </location>
</feature>
<comment type="similarity">
    <text evidence="2">Belongs to the histone H3 family.</text>
</comment>
<evidence type="ECO:0000256" key="4">
    <source>
        <dbReference type="ARBA" id="ARBA00023269"/>
    </source>
</evidence>
<dbReference type="GO" id="GO:0003677">
    <property type="term" value="F:DNA binding"/>
    <property type="evidence" value="ECO:0007669"/>
    <property type="project" value="InterPro"/>
</dbReference>
<dbReference type="SUPFAM" id="SSF47113">
    <property type="entry name" value="Histone-fold"/>
    <property type="match status" value="1"/>
</dbReference>
<dbReference type="SMART" id="SM00428">
    <property type="entry name" value="H3"/>
    <property type="match status" value="1"/>
</dbReference>
<comment type="caution">
    <text evidence="7">The sequence shown here is derived from an EMBL/GenBank/DDBJ whole genome shotgun (WGS) entry which is preliminary data.</text>
</comment>
<proteinExistence type="inferred from homology"/>
<organism evidence="7 8">
    <name type="scientific">Elsinoe australis</name>
    <dbReference type="NCBI Taxonomy" id="40998"/>
    <lineage>
        <taxon>Eukaryota</taxon>
        <taxon>Fungi</taxon>
        <taxon>Dikarya</taxon>
        <taxon>Ascomycota</taxon>
        <taxon>Pezizomycotina</taxon>
        <taxon>Dothideomycetes</taxon>
        <taxon>Dothideomycetidae</taxon>
        <taxon>Myriangiales</taxon>
        <taxon>Elsinoaceae</taxon>
        <taxon>Elsinoe</taxon>
    </lineage>
</organism>
<evidence type="ECO:0000256" key="1">
    <source>
        <dbReference type="ARBA" id="ARBA00004286"/>
    </source>
</evidence>
<dbReference type="InterPro" id="IPR000164">
    <property type="entry name" value="Histone_H3/CENP-A"/>
</dbReference>
<dbReference type="Pfam" id="PF00125">
    <property type="entry name" value="Histone"/>
    <property type="match status" value="1"/>
</dbReference>
<feature type="compositionally biased region" description="Acidic residues" evidence="5">
    <location>
        <begin position="146"/>
        <end position="155"/>
    </location>
</feature>
<feature type="compositionally biased region" description="Polar residues" evidence="5">
    <location>
        <begin position="40"/>
        <end position="52"/>
    </location>
</feature>
<feature type="compositionally biased region" description="Basic and acidic residues" evidence="5">
    <location>
        <begin position="128"/>
        <end position="145"/>
    </location>
</feature>
<accession>A0A4U7AVU0</accession>
<evidence type="ECO:0000313" key="7">
    <source>
        <dbReference type="EMBL" id="TKX22593.1"/>
    </source>
</evidence>
<reference evidence="7 8" key="1">
    <citation type="submission" date="2018-02" db="EMBL/GenBank/DDBJ databases">
        <title>Draft genome sequences of Elsinoe sp., causing black scab on jojoba.</title>
        <authorList>
            <person name="Stodart B."/>
            <person name="Jeffress S."/>
            <person name="Ash G."/>
            <person name="Arun Chinnappa K."/>
        </authorList>
    </citation>
    <scope>NUCLEOTIDE SEQUENCE [LARGE SCALE GENOMIC DNA]</scope>
    <source>
        <strain evidence="7 8">Hillstone_2</strain>
    </source>
</reference>
<name>A0A4U7AVU0_9PEZI</name>
<dbReference type="PANTHER" id="PTHR11426">
    <property type="entry name" value="HISTONE H3"/>
    <property type="match status" value="1"/>
</dbReference>
<feature type="region of interest" description="Disordered" evidence="5">
    <location>
        <begin position="229"/>
        <end position="272"/>
    </location>
</feature>
<gene>
    <name evidence="7" type="ORF">C1H76_5376</name>
</gene>
<dbReference type="GO" id="GO:0030527">
    <property type="term" value="F:structural constituent of chromatin"/>
    <property type="evidence" value="ECO:0007669"/>
    <property type="project" value="InterPro"/>
</dbReference>
<dbReference type="GO" id="GO:0046982">
    <property type="term" value="F:protein heterodimerization activity"/>
    <property type="evidence" value="ECO:0007669"/>
    <property type="project" value="InterPro"/>
</dbReference>
<evidence type="ECO:0000256" key="5">
    <source>
        <dbReference type="SAM" id="MobiDB-lite"/>
    </source>
</evidence>
<dbReference type="CDD" id="cd22911">
    <property type="entry name" value="HFD_H3"/>
    <property type="match status" value="1"/>
</dbReference>
<dbReference type="AlphaFoldDB" id="A0A4U7AVU0"/>
<dbReference type="Proteomes" id="UP000308133">
    <property type="component" value="Unassembled WGS sequence"/>
</dbReference>
<keyword evidence="4" id="KW-0544">Nucleosome core</keyword>
<dbReference type="EMBL" id="PTQR01000066">
    <property type="protein sequence ID" value="TKX22593.1"/>
    <property type="molecule type" value="Genomic_DNA"/>
</dbReference>
<dbReference type="InterPro" id="IPR009072">
    <property type="entry name" value="Histone-fold"/>
</dbReference>